<keyword evidence="5" id="KW-0662">Pyridine nucleotide biosynthesis</keyword>
<dbReference type="CDD" id="cd01572">
    <property type="entry name" value="QPRTase"/>
    <property type="match status" value="1"/>
</dbReference>
<dbReference type="Pfam" id="PF02749">
    <property type="entry name" value="QRPTase_N"/>
    <property type="match status" value="1"/>
</dbReference>
<comment type="similarity">
    <text evidence="3 9">Belongs to the NadC/ModD family.</text>
</comment>
<dbReference type="Gene3D" id="3.90.1170.20">
    <property type="entry name" value="Quinolinate phosphoribosyl transferase, N-terminal domain"/>
    <property type="match status" value="1"/>
</dbReference>
<dbReference type="InterPro" id="IPR022412">
    <property type="entry name" value="Quinolinate_PRibosylTrfase_N"/>
</dbReference>
<evidence type="ECO:0000256" key="3">
    <source>
        <dbReference type="ARBA" id="ARBA00009400"/>
    </source>
</evidence>
<dbReference type="AlphaFoldDB" id="A0A7X1EA26"/>
<dbReference type="SUPFAM" id="SSF54675">
    <property type="entry name" value="Nicotinate/Quinolinate PRTase N-terminal domain-like"/>
    <property type="match status" value="1"/>
</dbReference>
<dbReference type="FunFam" id="3.20.20.70:FF:000030">
    <property type="entry name" value="Nicotinate-nucleotide pyrophosphorylase, carboxylating"/>
    <property type="match status" value="1"/>
</dbReference>
<dbReference type="InterPro" id="IPR027277">
    <property type="entry name" value="NadC/ModD"/>
</dbReference>
<reference evidence="12 13" key="1">
    <citation type="submission" date="2020-07" db="EMBL/GenBank/DDBJ databases">
        <authorList>
            <person name="Feng X."/>
        </authorList>
    </citation>
    <scope>NUCLEOTIDE SEQUENCE [LARGE SCALE GENOMIC DNA]</scope>
    <source>
        <strain evidence="12 13">JCM23202</strain>
    </source>
</reference>
<dbReference type="Pfam" id="PF01729">
    <property type="entry name" value="QRPTase_C"/>
    <property type="match status" value="1"/>
</dbReference>
<comment type="caution">
    <text evidence="12">The sequence shown here is derived from an EMBL/GenBank/DDBJ whole genome shotgun (WGS) entry which is preliminary data.</text>
</comment>
<feature type="domain" description="Quinolinate phosphoribosyl transferase N-terminal" evidence="11">
    <location>
        <begin position="52"/>
        <end position="131"/>
    </location>
</feature>
<dbReference type="InterPro" id="IPR004393">
    <property type="entry name" value="NadC"/>
</dbReference>
<dbReference type="InterPro" id="IPR036068">
    <property type="entry name" value="Nicotinate_pribotase-like_C"/>
</dbReference>
<dbReference type="GO" id="GO:0005737">
    <property type="term" value="C:cytoplasm"/>
    <property type="evidence" value="ECO:0007669"/>
    <property type="project" value="TreeGrafter"/>
</dbReference>
<evidence type="ECO:0000256" key="5">
    <source>
        <dbReference type="ARBA" id="ARBA00022642"/>
    </source>
</evidence>
<name>A0A7X1EA26_9BACT</name>
<evidence type="ECO:0000313" key="12">
    <source>
        <dbReference type="EMBL" id="MBC2606367.1"/>
    </source>
</evidence>
<dbReference type="InterPro" id="IPR013785">
    <property type="entry name" value="Aldolase_TIM"/>
</dbReference>
<evidence type="ECO:0000256" key="1">
    <source>
        <dbReference type="ARBA" id="ARBA00003237"/>
    </source>
</evidence>
<dbReference type="PIRSF" id="PIRSF006250">
    <property type="entry name" value="NadC_ModD"/>
    <property type="match status" value="1"/>
</dbReference>
<comment type="pathway">
    <text evidence="2">Cofactor biosynthesis; NAD(+) biosynthesis; nicotinate D-ribonucleotide from quinolinate: step 1/1.</text>
</comment>
<dbReference type="GO" id="GO:0034213">
    <property type="term" value="P:quinolinate catabolic process"/>
    <property type="evidence" value="ECO:0007669"/>
    <property type="project" value="TreeGrafter"/>
</dbReference>
<dbReference type="EC" id="2.4.2.19" evidence="4"/>
<comment type="function">
    <text evidence="1">Involved in the catabolism of quinolinic acid (QA).</text>
</comment>
<evidence type="ECO:0000256" key="4">
    <source>
        <dbReference type="ARBA" id="ARBA00011944"/>
    </source>
</evidence>
<evidence type="ECO:0000256" key="7">
    <source>
        <dbReference type="ARBA" id="ARBA00022679"/>
    </source>
</evidence>
<dbReference type="RefSeq" id="WP_185660248.1">
    <property type="nucleotide sequence ID" value="NZ_CAWPOO010000012.1"/>
</dbReference>
<evidence type="ECO:0000259" key="10">
    <source>
        <dbReference type="Pfam" id="PF01729"/>
    </source>
</evidence>
<dbReference type="UniPathway" id="UPA00253">
    <property type="reaction ID" value="UER00331"/>
</dbReference>
<keyword evidence="6 9" id="KW-0328">Glycosyltransferase</keyword>
<dbReference type="InterPro" id="IPR002638">
    <property type="entry name" value="Quinolinate_PRibosylTrfase_C"/>
</dbReference>
<dbReference type="PANTHER" id="PTHR32179:SF3">
    <property type="entry name" value="NICOTINATE-NUCLEOTIDE PYROPHOSPHORYLASE [CARBOXYLATING]"/>
    <property type="match status" value="1"/>
</dbReference>
<dbReference type="GO" id="GO:0004514">
    <property type="term" value="F:nicotinate-nucleotide diphosphorylase (carboxylating) activity"/>
    <property type="evidence" value="ECO:0007669"/>
    <property type="project" value="UniProtKB-EC"/>
</dbReference>
<dbReference type="PANTHER" id="PTHR32179">
    <property type="entry name" value="NICOTINATE-NUCLEOTIDE PYROPHOSPHORYLASE [CARBOXYLATING]"/>
    <property type="match status" value="1"/>
</dbReference>
<protein>
    <recommendedName>
        <fullName evidence="4">nicotinate-nucleotide diphosphorylase (carboxylating)</fullName>
        <ecNumber evidence="4">2.4.2.19</ecNumber>
    </recommendedName>
    <alternativeName>
        <fullName evidence="8">Quinolinate phosphoribosyltransferase [decarboxylating]</fullName>
    </alternativeName>
</protein>
<dbReference type="EMBL" id="JACHVC010000012">
    <property type="protein sequence ID" value="MBC2606367.1"/>
    <property type="molecule type" value="Genomic_DNA"/>
</dbReference>
<evidence type="ECO:0000259" key="11">
    <source>
        <dbReference type="Pfam" id="PF02749"/>
    </source>
</evidence>
<feature type="domain" description="Quinolinate phosphoribosyl transferase C-terminal" evidence="10">
    <location>
        <begin position="133"/>
        <end position="302"/>
    </location>
</feature>
<dbReference type="Gene3D" id="3.20.20.70">
    <property type="entry name" value="Aldolase class I"/>
    <property type="match status" value="1"/>
</dbReference>
<evidence type="ECO:0000256" key="6">
    <source>
        <dbReference type="ARBA" id="ARBA00022676"/>
    </source>
</evidence>
<dbReference type="SUPFAM" id="SSF51690">
    <property type="entry name" value="Nicotinate/Quinolinate PRTase C-terminal domain-like"/>
    <property type="match status" value="1"/>
</dbReference>
<keyword evidence="7 9" id="KW-0808">Transferase</keyword>
<keyword evidence="13" id="KW-1185">Reference proteome</keyword>
<dbReference type="InterPro" id="IPR037128">
    <property type="entry name" value="Quinolinate_PRibosylTase_N_sf"/>
</dbReference>
<sequence>MKNPDLCCQRLAWGDIDISPIKTLIGLAKSEDLEAGGLLNGTSTPGDHSSALLEAGQNVTTTLKARTEISLCGVELAPHVLAAYDSELTFQALAKDGDKLDSGDSIGTVSGPVRSLLSAERPLLNFMQKLSGVSTLTRKYVDAMGDSPTRLLDTRKTTPGYRTLEKYAVACGGGWNHRIGLFDRVMLKDNHLAAFGADPRQSAIDAVQASRSKHPKILVEMEVDTLGQIEHALAAQVDIILLDNFSVAQLKEAISLIGDRAVTEASGGITIESLPELASLGLDFISTGATVHQSTWIDIGLDS</sequence>
<proteinExistence type="inferred from homology"/>
<evidence type="ECO:0000256" key="8">
    <source>
        <dbReference type="ARBA" id="ARBA00033102"/>
    </source>
</evidence>
<gene>
    <name evidence="12" type="primary">nadC</name>
    <name evidence="12" type="ORF">H5P27_09950</name>
</gene>
<dbReference type="NCBIfam" id="TIGR00078">
    <property type="entry name" value="nadC"/>
    <property type="match status" value="1"/>
</dbReference>
<organism evidence="12 13">
    <name type="scientific">Pelagicoccus albus</name>
    <dbReference type="NCBI Taxonomy" id="415222"/>
    <lineage>
        <taxon>Bacteria</taxon>
        <taxon>Pseudomonadati</taxon>
        <taxon>Verrucomicrobiota</taxon>
        <taxon>Opitutia</taxon>
        <taxon>Puniceicoccales</taxon>
        <taxon>Pelagicoccaceae</taxon>
        <taxon>Pelagicoccus</taxon>
    </lineage>
</organism>
<evidence type="ECO:0000313" key="13">
    <source>
        <dbReference type="Proteomes" id="UP000526501"/>
    </source>
</evidence>
<dbReference type="Proteomes" id="UP000526501">
    <property type="component" value="Unassembled WGS sequence"/>
</dbReference>
<dbReference type="GO" id="GO:0009435">
    <property type="term" value="P:NAD+ biosynthetic process"/>
    <property type="evidence" value="ECO:0007669"/>
    <property type="project" value="UniProtKB-UniPathway"/>
</dbReference>
<evidence type="ECO:0000256" key="9">
    <source>
        <dbReference type="PIRNR" id="PIRNR006250"/>
    </source>
</evidence>
<evidence type="ECO:0000256" key="2">
    <source>
        <dbReference type="ARBA" id="ARBA00004893"/>
    </source>
</evidence>
<accession>A0A7X1EA26</accession>